<feature type="region of interest" description="Disordered" evidence="1">
    <location>
        <begin position="512"/>
        <end position="555"/>
    </location>
</feature>
<accession>A0A0P7ZF74</accession>
<dbReference type="GO" id="GO:0015074">
    <property type="term" value="P:DNA integration"/>
    <property type="evidence" value="ECO:0007669"/>
    <property type="project" value="InterPro"/>
</dbReference>
<sequence>MSNQIIQRYQTRVYMNARERGATQVEAAAVAEISRRTGQRIESGSYRPNRGRPRDWRTSPDPLATVWASELEPMLRKEPRLKPTTLFEYLQEKYPGEYSQVLRTVQRRVQMWKAVQGPAPEVMFELRHEPGMMGLSDFTELKGVEITVNGKPFEYLIYHYRLAYSGWQYAQVIQGGESFIALSEGLQNALHASGGAPKQHRTDSLSAAYRNLRGVRRKQLTEYYQELCDHYRLEPTRNNKGIAHENGGIESPHGHLKNRITQALYMRGHNDFESVAAYQQFIEVSVDKLNKRSAKKFVEEKKYLQPLPKYRACDYEVLTARVSRYSTIEVRCVLYTVPSRLIVGRQLELRLYHDRIAGYLGNQIVVELPRMRVSTQGKRRARCINYRHVIAGLRKKPRAFLYCTWRDDLLPNDHYQRLWQQIKANFELDSAAVLIVEALYIAATQNKAPAVADYLDEQLSAGTLTLLGLRCHFQLLTGTQMPTVSVKQHDLSTYDQLLSPVHLIDNLEASAEDTTESIKPKASSEPVPRPQRPSQKPTPLAYPQPLGEARTSSDAGAVVVRPVLASTLRLG</sequence>
<dbReference type="InterPro" id="IPR054353">
    <property type="entry name" value="IstA-like_C"/>
</dbReference>
<organism evidence="3 4">
    <name type="scientific">Phormidesmis priestleyi Ana</name>
    <dbReference type="NCBI Taxonomy" id="1666911"/>
    <lineage>
        <taxon>Bacteria</taxon>
        <taxon>Bacillati</taxon>
        <taxon>Cyanobacteriota</taxon>
        <taxon>Cyanophyceae</taxon>
        <taxon>Leptolyngbyales</taxon>
        <taxon>Leptolyngbyaceae</taxon>
        <taxon>Phormidesmis</taxon>
    </lineage>
</organism>
<dbReference type="STRING" id="1666911.HLUCCA11_24330"/>
<comment type="caution">
    <text evidence="3">The sequence shown here is derived from an EMBL/GenBank/DDBJ whole genome shotgun (WGS) entry which is preliminary data.</text>
</comment>
<gene>
    <name evidence="3" type="ORF">HLUCCA11_24330</name>
</gene>
<dbReference type="PATRIC" id="fig|1666911.3.peg.1857"/>
<dbReference type="PROSITE" id="PS50994">
    <property type="entry name" value="INTEGRASE"/>
    <property type="match status" value="1"/>
</dbReference>
<dbReference type="PANTHER" id="PTHR35004">
    <property type="entry name" value="TRANSPOSASE RV3428C-RELATED"/>
    <property type="match status" value="1"/>
</dbReference>
<protein>
    <submittedName>
        <fullName evidence="3">Transposase</fullName>
    </submittedName>
</protein>
<dbReference type="Proteomes" id="UP000050465">
    <property type="component" value="Unassembled WGS sequence"/>
</dbReference>
<dbReference type="AlphaFoldDB" id="A0A0P7ZF74"/>
<evidence type="ECO:0000259" key="2">
    <source>
        <dbReference type="PROSITE" id="PS50994"/>
    </source>
</evidence>
<evidence type="ECO:0000256" key="1">
    <source>
        <dbReference type="SAM" id="MobiDB-lite"/>
    </source>
</evidence>
<name>A0A0P7ZF74_9CYAN</name>
<dbReference type="InterPro" id="IPR001584">
    <property type="entry name" value="Integrase_cat-core"/>
</dbReference>
<dbReference type="InterPro" id="IPR012337">
    <property type="entry name" value="RNaseH-like_sf"/>
</dbReference>
<dbReference type="SUPFAM" id="SSF53098">
    <property type="entry name" value="Ribonuclease H-like"/>
    <property type="match status" value="1"/>
</dbReference>
<evidence type="ECO:0000313" key="4">
    <source>
        <dbReference type="Proteomes" id="UP000050465"/>
    </source>
</evidence>
<feature type="domain" description="Integrase catalytic" evidence="2">
    <location>
        <begin position="126"/>
        <end position="314"/>
    </location>
</feature>
<reference evidence="3 4" key="1">
    <citation type="submission" date="2015-09" db="EMBL/GenBank/DDBJ databases">
        <title>Identification and resolution of microdiversity through metagenomic sequencing of parallel consortia.</title>
        <authorList>
            <person name="Nelson W.C."/>
            <person name="Romine M.F."/>
            <person name="Lindemann S.R."/>
        </authorList>
    </citation>
    <scope>NUCLEOTIDE SEQUENCE [LARGE SCALE GENOMIC DNA]</scope>
    <source>
        <strain evidence="3">Ana</strain>
    </source>
</reference>
<evidence type="ECO:0000313" key="3">
    <source>
        <dbReference type="EMBL" id="KPQ31169.1"/>
    </source>
</evidence>
<dbReference type="NCBIfam" id="NF033546">
    <property type="entry name" value="transpos_IS21"/>
    <property type="match status" value="1"/>
</dbReference>
<proteinExistence type="predicted"/>
<dbReference type="Pfam" id="PF22483">
    <property type="entry name" value="Mu-transpos_C_2"/>
    <property type="match status" value="1"/>
</dbReference>
<dbReference type="PANTHER" id="PTHR35004:SF7">
    <property type="entry name" value="INTEGRASE PROTEIN"/>
    <property type="match status" value="1"/>
</dbReference>
<dbReference type="EMBL" id="LJZR01000122">
    <property type="protein sequence ID" value="KPQ31169.1"/>
    <property type="molecule type" value="Genomic_DNA"/>
</dbReference>